<dbReference type="Gene3D" id="3.30.70.270">
    <property type="match status" value="1"/>
</dbReference>
<gene>
    <name evidence="5" type="ORF">GCM10010357_52680</name>
</gene>
<dbReference type="InterPro" id="IPR001126">
    <property type="entry name" value="UmuC"/>
</dbReference>
<dbReference type="PANTHER" id="PTHR35369">
    <property type="entry name" value="BLR3025 PROTEIN-RELATED"/>
    <property type="match status" value="1"/>
</dbReference>
<accession>A0ABP3ITH8</accession>
<dbReference type="Pfam" id="PF11799">
    <property type="entry name" value="IMS_C"/>
    <property type="match status" value="1"/>
</dbReference>
<dbReference type="SUPFAM" id="SSF100879">
    <property type="entry name" value="Lesion bypass DNA polymerase (Y-family), little finger domain"/>
    <property type="match status" value="1"/>
</dbReference>
<dbReference type="SUPFAM" id="SSF56672">
    <property type="entry name" value="DNA/RNA polymerases"/>
    <property type="match status" value="1"/>
</dbReference>
<name>A0ABP3ITH8_9ACTN</name>
<evidence type="ECO:0000256" key="1">
    <source>
        <dbReference type="ARBA" id="ARBA00010945"/>
    </source>
</evidence>
<dbReference type="EMBL" id="BAAABX010000056">
    <property type="protein sequence ID" value="GAA0424631.1"/>
    <property type="molecule type" value="Genomic_DNA"/>
</dbReference>
<dbReference type="InterPro" id="IPR017961">
    <property type="entry name" value="DNA_pol_Y-fam_little_finger"/>
</dbReference>
<dbReference type="InterPro" id="IPR043128">
    <property type="entry name" value="Rev_trsase/Diguanyl_cyclase"/>
</dbReference>
<comment type="caution">
    <text evidence="5">The sequence shown here is derived from an EMBL/GenBank/DDBJ whole genome shotgun (WGS) entry which is preliminary data.</text>
</comment>
<dbReference type="PROSITE" id="PS50173">
    <property type="entry name" value="UMUC"/>
    <property type="match status" value="1"/>
</dbReference>
<organism evidence="5 6">
    <name type="scientific">Streptomyces luteireticuli</name>
    <dbReference type="NCBI Taxonomy" id="173858"/>
    <lineage>
        <taxon>Bacteria</taxon>
        <taxon>Bacillati</taxon>
        <taxon>Actinomycetota</taxon>
        <taxon>Actinomycetes</taxon>
        <taxon>Kitasatosporales</taxon>
        <taxon>Streptomycetaceae</taxon>
        <taxon>Streptomyces</taxon>
    </lineage>
</organism>
<dbReference type="PANTHER" id="PTHR35369:SF2">
    <property type="entry name" value="BLR3025 PROTEIN"/>
    <property type="match status" value="1"/>
</dbReference>
<comment type="similarity">
    <text evidence="1">Belongs to the DNA polymerase type-Y family.</text>
</comment>
<dbReference type="InterPro" id="IPR043502">
    <property type="entry name" value="DNA/RNA_pol_sf"/>
</dbReference>
<evidence type="ECO:0000313" key="6">
    <source>
        <dbReference type="Proteomes" id="UP001500879"/>
    </source>
</evidence>
<keyword evidence="2" id="KW-0227">DNA damage</keyword>
<dbReference type="Gene3D" id="1.10.150.20">
    <property type="entry name" value="5' to 3' exonuclease, C-terminal subdomain"/>
    <property type="match status" value="1"/>
</dbReference>
<proteinExistence type="inferred from homology"/>
<feature type="domain" description="UmuC" evidence="4">
    <location>
        <begin position="25"/>
        <end position="129"/>
    </location>
</feature>
<dbReference type="InterPro" id="IPR036775">
    <property type="entry name" value="DNA_pol_Y-fam_lit_finger_sf"/>
</dbReference>
<dbReference type="RefSeq" id="WP_344029190.1">
    <property type="nucleotide sequence ID" value="NZ_BAAABX010000056.1"/>
</dbReference>
<dbReference type="Proteomes" id="UP001500879">
    <property type="component" value="Unassembled WGS sequence"/>
</dbReference>
<dbReference type="InterPro" id="IPR050356">
    <property type="entry name" value="SulA_CellDiv_inhibitor"/>
</dbReference>
<evidence type="ECO:0000259" key="4">
    <source>
        <dbReference type="PROSITE" id="PS50173"/>
    </source>
</evidence>
<comment type="function">
    <text evidence="3">Poorly processive, error-prone DNA polymerase involved in untargeted mutagenesis. Copies undamaged DNA at stalled replication forks, which arise in vivo from mismatched or misaligned primer ends. These misaligned primers can be extended by PolIV. Exhibits no 3'-5' exonuclease (proofreading) activity. May be involved in translesional synthesis, in conjunction with the beta clamp from PolIII.</text>
</comment>
<reference evidence="6" key="1">
    <citation type="journal article" date="2019" name="Int. J. Syst. Evol. Microbiol.">
        <title>The Global Catalogue of Microorganisms (GCM) 10K type strain sequencing project: providing services to taxonomists for standard genome sequencing and annotation.</title>
        <authorList>
            <consortium name="The Broad Institute Genomics Platform"/>
            <consortium name="The Broad Institute Genome Sequencing Center for Infectious Disease"/>
            <person name="Wu L."/>
            <person name="Ma J."/>
        </authorList>
    </citation>
    <scope>NUCLEOTIDE SEQUENCE [LARGE SCALE GENOMIC DNA]</scope>
    <source>
        <strain evidence="6">JCM 4788</strain>
    </source>
</reference>
<dbReference type="Gene3D" id="3.30.1490.100">
    <property type="entry name" value="DNA polymerase, Y-family, little finger domain"/>
    <property type="match status" value="1"/>
</dbReference>
<evidence type="ECO:0000313" key="5">
    <source>
        <dbReference type="EMBL" id="GAA0424631.1"/>
    </source>
</evidence>
<evidence type="ECO:0000256" key="3">
    <source>
        <dbReference type="ARBA" id="ARBA00025589"/>
    </source>
</evidence>
<evidence type="ECO:0000256" key="2">
    <source>
        <dbReference type="ARBA" id="ARBA00022763"/>
    </source>
</evidence>
<keyword evidence="6" id="KW-1185">Reference proteome</keyword>
<dbReference type="Pfam" id="PF21999">
    <property type="entry name" value="IMS_HHH_1"/>
    <property type="match status" value="1"/>
</dbReference>
<dbReference type="InterPro" id="IPR053848">
    <property type="entry name" value="IMS_HHH_1"/>
</dbReference>
<sequence>MTTAPRTILHVRAHLPADAGSALYEQILDLLRGITPHVQPLPPADAHLDITGAARYWAHDTHGLAVLAKARLLAHHGIQATLGAGPNRMIAAMAADAAEPGGIAVIGPGPDAVRAFLRPRPAAALHGIGPATAKTLTRHGIHTIGHLADTPALTLQRLLGTTTGRALHHRALGHDPRPVIAHTTARSLSAEHRFPHDELDPAEHRRALLALTEHLGHRLRTDAHVTGALTLTVHYADRTTTTRTRSFTEATHHGSALTTAAYTLYTGLGLQRARVRTLALRAEHLSPADQATHQLTLDPGDDKARRIEAAADAARRRFGPTAVKPASLAQPL</sequence>
<protein>
    <recommendedName>
        <fullName evidence="4">UmuC domain-containing protein</fullName>
    </recommendedName>
</protein>